<accession>A0AAW0G3W0</accession>
<evidence type="ECO:0000256" key="5">
    <source>
        <dbReference type="ARBA" id="ARBA00023136"/>
    </source>
</evidence>
<dbReference type="GO" id="GO:0005794">
    <property type="term" value="C:Golgi apparatus"/>
    <property type="evidence" value="ECO:0007669"/>
    <property type="project" value="TreeGrafter"/>
</dbReference>
<dbReference type="Pfam" id="PF03124">
    <property type="entry name" value="EXS"/>
    <property type="match status" value="1"/>
</dbReference>
<protein>
    <recommendedName>
        <fullName evidence="13">Xenotropic and polytropic retrovirus receptor 1</fullName>
    </recommendedName>
</protein>
<dbReference type="GO" id="GO:0016036">
    <property type="term" value="P:cellular response to phosphate starvation"/>
    <property type="evidence" value="ECO:0007669"/>
    <property type="project" value="TreeGrafter"/>
</dbReference>
<dbReference type="InterPro" id="IPR004342">
    <property type="entry name" value="EXS_C"/>
</dbReference>
<reference evidence="11 12" key="1">
    <citation type="submission" date="2022-09" db="EMBL/GenBank/DDBJ databases">
        <authorList>
            <person name="Palmer J.M."/>
        </authorList>
    </citation>
    <scope>NUCLEOTIDE SEQUENCE [LARGE SCALE GENOMIC DNA]</scope>
    <source>
        <strain evidence="11 12">DSM 7382</strain>
    </source>
</reference>
<keyword evidence="3 8" id="KW-0812">Transmembrane</keyword>
<evidence type="ECO:0000259" key="9">
    <source>
        <dbReference type="PROSITE" id="PS51380"/>
    </source>
</evidence>
<gene>
    <name evidence="11" type="ORF">QCA50_010825</name>
</gene>
<sequence>MKFARYLEETQAPEWKKAYIDYRGLKKRITAIRKAKENRPASPLVDSQVVTVHADGNGELQPSLTVQSQTNVVDHRPLYSEEPAELLNSPIEAPAPAAVVSRGRTRFVDEAPNSEIARADSSPSLISKRKKSLSATARDLGREGEGTRRAEHPRTNTLNMGILPKLRRQSTTRTPMRKGRWELTRGTMDMDKSIPMMELFSMLTTVQKAFFTKLDTELDKVETFYVEREKEMKARVATLKQQLQELKDHRRLYHEAQQTGSWLPIKLPLRHTTAPVPRSRASSISNTRKRRRFRADGSNSPKKDAPSRTDLNKQVEQEVEHLNVSDQSESGGSSSGKKVKSRPNTANSHAPSQSQGQLDLQLKYDPEDYYHAKKKLKKAVLECYRGLEILNNYRTLNMIGFRKALKKFEKIAKMPAQQAYTVEKIEPNTFASSATVQGMLKEIEELYAARFTHGDKKKAIQRLARWRGPPNTSLQLLPFWTTTRFGCTSFGIRYISQLSGTYPRSDPCMGWVAIHLLHLSGTSRIRTSRGVEPASLVPVAYQLRVHLRDQFCSLVFTLSNLFFVACAYSDGLDVDWHKCTSQNRYWGIPFVLASLPLLVRAVQSVKRWFDSRLVTHLINGGKYAMGILYYLFYFNWRHQGAHRGGSFVVWILFGTIYSIYATSWDLLMDWSLLRPHVDPPLLRPELLYRNVVPVYYFAIVSNILIRFIWVLYIPEKGPDFLIRTFIAGMLEAFRRWQWNFFRLENEHLGNMDQYRVTREVPLPYSFDDVVQDSDDEEEGRKSNQSARPWRKSQKNHATDEQGDSSDQTQ</sequence>
<evidence type="ECO:0000256" key="6">
    <source>
        <dbReference type="SAM" id="Coils"/>
    </source>
</evidence>
<dbReference type="AlphaFoldDB" id="A0AAW0G3W0"/>
<feature type="domain" description="SPX" evidence="10">
    <location>
        <begin position="1"/>
        <end position="422"/>
    </location>
</feature>
<dbReference type="CDD" id="cd14475">
    <property type="entry name" value="SPX_SYG1_like"/>
    <property type="match status" value="1"/>
</dbReference>
<comment type="caution">
    <text evidence="11">The sequence shown here is derived from an EMBL/GenBank/DDBJ whole genome shotgun (WGS) entry which is preliminary data.</text>
</comment>
<dbReference type="PANTHER" id="PTHR10783">
    <property type="entry name" value="XENOTROPIC AND POLYTROPIC RETROVIRUS RECEPTOR 1-RELATED"/>
    <property type="match status" value="1"/>
</dbReference>
<feature type="transmembrane region" description="Helical" evidence="8">
    <location>
        <begin position="647"/>
        <end position="673"/>
    </location>
</feature>
<comment type="subcellular location">
    <subcellularLocation>
        <location evidence="1">Membrane</location>
        <topology evidence="1">Multi-pass membrane protein</topology>
    </subcellularLocation>
</comment>
<keyword evidence="5 8" id="KW-0472">Membrane</keyword>
<organism evidence="11 12">
    <name type="scientific">Cerrena zonata</name>
    <dbReference type="NCBI Taxonomy" id="2478898"/>
    <lineage>
        <taxon>Eukaryota</taxon>
        <taxon>Fungi</taxon>
        <taxon>Dikarya</taxon>
        <taxon>Basidiomycota</taxon>
        <taxon>Agaricomycotina</taxon>
        <taxon>Agaricomycetes</taxon>
        <taxon>Polyporales</taxon>
        <taxon>Cerrenaceae</taxon>
        <taxon>Cerrena</taxon>
    </lineage>
</organism>
<feature type="region of interest" description="Disordered" evidence="7">
    <location>
        <begin position="272"/>
        <end position="359"/>
    </location>
</feature>
<dbReference type="Pfam" id="PF03105">
    <property type="entry name" value="SPX"/>
    <property type="match status" value="1"/>
</dbReference>
<dbReference type="GO" id="GO:0006817">
    <property type="term" value="P:phosphate ion transport"/>
    <property type="evidence" value="ECO:0007669"/>
    <property type="project" value="TreeGrafter"/>
</dbReference>
<evidence type="ECO:0000256" key="1">
    <source>
        <dbReference type="ARBA" id="ARBA00004141"/>
    </source>
</evidence>
<feature type="transmembrane region" description="Helical" evidence="8">
    <location>
        <begin position="584"/>
        <end position="602"/>
    </location>
</feature>
<evidence type="ECO:0000313" key="12">
    <source>
        <dbReference type="Proteomes" id="UP001385951"/>
    </source>
</evidence>
<feature type="domain" description="EXS" evidence="9">
    <location>
        <begin position="580"/>
        <end position="774"/>
    </location>
</feature>
<evidence type="ECO:0000313" key="11">
    <source>
        <dbReference type="EMBL" id="KAK7686014.1"/>
    </source>
</evidence>
<keyword evidence="12" id="KW-1185">Reference proteome</keyword>
<feature type="compositionally biased region" description="Basic and acidic residues" evidence="7">
    <location>
        <begin position="301"/>
        <end position="323"/>
    </location>
</feature>
<feature type="coiled-coil region" evidence="6">
    <location>
        <begin position="229"/>
        <end position="259"/>
    </location>
</feature>
<dbReference type="GO" id="GO:0005886">
    <property type="term" value="C:plasma membrane"/>
    <property type="evidence" value="ECO:0007669"/>
    <property type="project" value="TreeGrafter"/>
</dbReference>
<keyword evidence="6" id="KW-0175">Coiled coil</keyword>
<dbReference type="Proteomes" id="UP001385951">
    <property type="component" value="Unassembled WGS sequence"/>
</dbReference>
<evidence type="ECO:0000256" key="2">
    <source>
        <dbReference type="ARBA" id="ARBA00009665"/>
    </source>
</evidence>
<comment type="similarity">
    <text evidence="2">Belongs to the SYG1 (TC 2.A.94) family.</text>
</comment>
<name>A0AAW0G3W0_9APHY</name>
<evidence type="ECO:0000256" key="3">
    <source>
        <dbReference type="ARBA" id="ARBA00022692"/>
    </source>
</evidence>
<dbReference type="PROSITE" id="PS51382">
    <property type="entry name" value="SPX"/>
    <property type="match status" value="1"/>
</dbReference>
<feature type="region of interest" description="Disordered" evidence="7">
    <location>
        <begin position="769"/>
        <end position="809"/>
    </location>
</feature>
<feature type="transmembrane region" description="Helical" evidence="8">
    <location>
        <begin position="614"/>
        <end position="635"/>
    </location>
</feature>
<feature type="transmembrane region" description="Helical" evidence="8">
    <location>
        <begin position="554"/>
        <end position="572"/>
    </location>
</feature>
<feature type="compositionally biased region" description="Polar residues" evidence="7">
    <location>
        <begin position="342"/>
        <end position="358"/>
    </location>
</feature>
<keyword evidence="4 8" id="KW-1133">Transmembrane helix</keyword>
<evidence type="ECO:0000256" key="7">
    <source>
        <dbReference type="SAM" id="MobiDB-lite"/>
    </source>
</evidence>
<evidence type="ECO:0008006" key="13">
    <source>
        <dbReference type="Google" id="ProtNLM"/>
    </source>
</evidence>
<feature type="transmembrane region" description="Helical" evidence="8">
    <location>
        <begin position="693"/>
        <end position="713"/>
    </location>
</feature>
<feature type="compositionally biased region" description="Basic and acidic residues" evidence="7">
    <location>
        <begin position="139"/>
        <end position="151"/>
    </location>
</feature>
<dbReference type="PANTHER" id="PTHR10783:SF103">
    <property type="entry name" value="SOLUTE CARRIER FAMILY 53 MEMBER 1"/>
    <property type="match status" value="1"/>
</dbReference>
<evidence type="ECO:0000259" key="10">
    <source>
        <dbReference type="PROSITE" id="PS51382"/>
    </source>
</evidence>
<evidence type="ECO:0000256" key="8">
    <source>
        <dbReference type="SAM" id="Phobius"/>
    </source>
</evidence>
<evidence type="ECO:0000256" key="4">
    <source>
        <dbReference type="ARBA" id="ARBA00022989"/>
    </source>
</evidence>
<dbReference type="GO" id="GO:0000822">
    <property type="term" value="F:inositol hexakisphosphate binding"/>
    <property type="evidence" value="ECO:0007669"/>
    <property type="project" value="TreeGrafter"/>
</dbReference>
<feature type="region of interest" description="Disordered" evidence="7">
    <location>
        <begin position="118"/>
        <end position="151"/>
    </location>
</feature>
<dbReference type="EMBL" id="JASBNA010000018">
    <property type="protein sequence ID" value="KAK7686014.1"/>
    <property type="molecule type" value="Genomic_DNA"/>
</dbReference>
<proteinExistence type="inferred from homology"/>
<dbReference type="PROSITE" id="PS51380">
    <property type="entry name" value="EXS"/>
    <property type="match status" value="1"/>
</dbReference>
<dbReference type="InterPro" id="IPR004331">
    <property type="entry name" value="SPX_dom"/>
</dbReference>